<comment type="function">
    <text evidence="12">Catalyzes the attachment of serine to tRNA(Ser). Is also able to aminoacylate tRNA(Sec) with serine, to form the misacylated tRNA L-seryl-tRNA(Sec), which will be further converted into selenocysteinyl-tRNA(Sec).</text>
</comment>
<dbReference type="CDD" id="cd00770">
    <property type="entry name" value="SerRS_core"/>
    <property type="match status" value="1"/>
</dbReference>
<feature type="binding site" evidence="13">
    <location>
        <position position="383"/>
    </location>
    <ligand>
        <name>L-serine</name>
        <dbReference type="ChEBI" id="CHEBI:33384"/>
    </ligand>
</feature>
<keyword evidence="5 12" id="KW-0436">Ligase</keyword>
<dbReference type="InterPro" id="IPR002314">
    <property type="entry name" value="aa-tRNA-synt_IIb"/>
</dbReference>
<organism evidence="16 17">
    <name type="scientific">Legionella quinlivanii</name>
    <dbReference type="NCBI Taxonomy" id="45073"/>
    <lineage>
        <taxon>Bacteria</taxon>
        <taxon>Pseudomonadati</taxon>
        <taxon>Pseudomonadota</taxon>
        <taxon>Gammaproteobacteria</taxon>
        <taxon>Legionellales</taxon>
        <taxon>Legionellaceae</taxon>
        <taxon>Legionella</taxon>
    </lineage>
</organism>
<dbReference type="Gene3D" id="3.30.930.10">
    <property type="entry name" value="Bira Bifunctional Protein, Domain 2"/>
    <property type="match status" value="1"/>
</dbReference>
<evidence type="ECO:0000256" key="4">
    <source>
        <dbReference type="ARBA" id="ARBA00022490"/>
    </source>
</evidence>
<evidence type="ECO:0000256" key="7">
    <source>
        <dbReference type="ARBA" id="ARBA00022840"/>
    </source>
</evidence>
<evidence type="ECO:0000256" key="8">
    <source>
        <dbReference type="ARBA" id="ARBA00022917"/>
    </source>
</evidence>
<dbReference type="UniPathway" id="UPA00906">
    <property type="reaction ID" value="UER00895"/>
</dbReference>
<feature type="domain" description="Aminoacyl-transfer RNA synthetases class-II family profile" evidence="15">
    <location>
        <begin position="171"/>
        <end position="410"/>
    </location>
</feature>
<feature type="binding site" evidence="13">
    <location>
        <position position="262"/>
    </location>
    <ligand>
        <name>L-serine</name>
        <dbReference type="ChEBI" id="CHEBI:33384"/>
    </ligand>
</feature>
<comment type="similarity">
    <text evidence="3 12">Belongs to the class-II aminoacyl-tRNA synthetase family. Type-1 seryl-tRNA synthetase subfamily.</text>
</comment>
<dbReference type="Gene3D" id="1.10.287.40">
    <property type="entry name" value="Serine-tRNA synthetase, tRNA binding domain"/>
    <property type="match status" value="1"/>
</dbReference>
<dbReference type="Pfam" id="PF02403">
    <property type="entry name" value="Seryl_tRNA_N"/>
    <property type="match status" value="1"/>
</dbReference>
<dbReference type="PANTHER" id="PTHR43697:SF1">
    <property type="entry name" value="SERINE--TRNA LIGASE"/>
    <property type="match status" value="1"/>
</dbReference>
<dbReference type="PIRSF" id="PIRSF001529">
    <property type="entry name" value="Ser-tRNA-synth_IIa"/>
    <property type="match status" value="1"/>
</dbReference>
<evidence type="ECO:0000256" key="12">
    <source>
        <dbReference type="HAMAP-Rule" id="MF_00176"/>
    </source>
</evidence>
<dbReference type="SUPFAM" id="SSF46589">
    <property type="entry name" value="tRNA-binding arm"/>
    <property type="match status" value="1"/>
</dbReference>
<reference evidence="16 17" key="1">
    <citation type="submission" date="2017-02" db="EMBL/GenBank/DDBJ databases">
        <title>Legionella quilivanii strain from human: case report and whole genome sequencing analysis.</title>
        <authorList>
            <person name="Lalancette C."/>
            <person name="Leduc J.-M."/>
            <person name="Levesque S."/>
            <person name="Fournier E."/>
            <person name="Saoud J."/>
            <person name="Faucher S.P."/>
            <person name="Bernard K."/>
            <person name="Martineau C."/>
            <person name="Longtin J."/>
        </authorList>
    </citation>
    <scope>NUCLEOTIDE SEQUENCE [LARGE SCALE GENOMIC DNA]</scope>
    <source>
        <strain evidence="16 17">ID143958</strain>
    </source>
</reference>
<evidence type="ECO:0000256" key="1">
    <source>
        <dbReference type="ARBA" id="ARBA00004496"/>
    </source>
</evidence>
<comment type="subcellular location">
    <subcellularLocation>
        <location evidence="1 12">Cytoplasm</location>
    </subcellularLocation>
</comment>
<gene>
    <name evidence="12" type="primary">serS</name>
    <name evidence="16" type="ORF">B1207_13340</name>
</gene>
<dbReference type="GO" id="GO:0005737">
    <property type="term" value="C:cytoplasm"/>
    <property type="evidence" value="ECO:0007669"/>
    <property type="project" value="UniProtKB-SubCell"/>
</dbReference>
<evidence type="ECO:0000256" key="9">
    <source>
        <dbReference type="ARBA" id="ARBA00023146"/>
    </source>
</evidence>
<comment type="caution">
    <text evidence="12">Lacks conserved residue(s) required for the propagation of feature annotation.</text>
</comment>
<dbReference type="SUPFAM" id="SSF55681">
    <property type="entry name" value="Class II aaRS and biotin synthetases"/>
    <property type="match status" value="1"/>
</dbReference>
<evidence type="ECO:0000256" key="3">
    <source>
        <dbReference type="ARBA" id="ARBA00010728"/>
    </source>
</evidence>
<dbReference type="InterPro" id="IPR002317">
    <property type="entry name" value="Ser-tRNA-ligase_type_1"/>
</dbReference>
<comment type="domain">
    <text evidence="12">Consists of two distinct domains, a catalytic core and a N-terminal extension that is involved in tRNA binding.</text>
</comment>
<feature type="binding site" evidence="12">
    <location>
        <begin position="231"/>
        <end position="233"/>
    </location>
    <ligand>
        <name>L-serine</name>
        <dbReference type="ChEBI" id="CHEBI:33384"/>
    </ligand>
</feature>
<sequence>MLDIQLLRENPHLIAEKLATRGFRFDTEQFLQLEEQRKSLQVATQALQNERNQRSKMIGLAKSRGEDIEPMRDAVNELGKQLEINKQDLEAVLRQLDALLLSLPNIPHETVPAGKDETENREVRRWGEVPRFDFPVKSHDELGEAKGLLDFSLAVKITGSRFVVMKQKLARMHRALIQFMLDIHTQEHGYNEIYVPYIVNADSLLGTGQLPKFENDLFKLTGDQNYYLTSTAEIPVTNTVRDCIIPYQELPIQHACHSPCFRSEAGSYGKDTKGMIRQHQFEKVELVWITRPEDSYATLEKLTSHAEVILQRLGLAYRVVSLCTGDLGAGSAKTYDLEVWLPSQNTYREISSCSNMEAFQARRMKARYRHPETQETQLVHTLNGSGLAVGRTLVAIMENYQDQEGNIHIPDALQPYMNGLKVI</sequence>
<evidence type="ECO:0000256" key="14">
    <source>
        <dbReference type="PIRSR" id="PIRSR001529-2"/>
    </source>
</evidence>
<accession>A0A364LGM9</accession>
<feature type="binding site" evidence="13">
    <location>
        <position position="231"/>
    </location>
    <ligand>
        <name>L-serine</name>
        <dbReference type="ChEBI" id="CHEBI:33384"/>
    </ligand>
</feature>
<dbReference type="HAMAP" id="MF_00176">
    <property type="entry name" value="Ser_tRNA_synth_type1"/>
    <property type="match status" value="1"/>
</dbReference>
<dbReference type="InterPro" id="IPR033729">
    <property type="entry name" value="SerRS_core"/>
</dbReference>
<dbReference type="InterPro" id="IPR042103">
    <property type="entry name" value="SerRS_1_N_sf"/>
</dbReference>
<comment type="subunit">
    <text evidence="12">Homodimer. The tRNA molecule binds across the dimer.</text>
</comment>
<keyword evidence="7 12" id="KW-0067">ATP-binding</keyword>
<evidence type="ECO:0000313" key="17">
    <source>
        <dbReference type="Proteomes" id="UP000249458"/>
    </source>
</evidence>
<name>A0A364LGM9_9GAMM</name>
<feature type="binding site" evidence="12 14">
    <location>
        <begin position="349"/>
        <end position="352"/>
    </location>
    <ligand>
        <name>ATP</name>
        <dbReference type="ChEBI" id="CHEBI:30616"/>
    </ligand>
</feature>
<comment type="caution">
    <text evidence="16">The sequence shown here is derived from an EMBL/GenBank/DDBJ whole genome shotgun (WGS) entry which is preliminary data.</text>
</comment>
<evidence type="ECO:0000256" key="2">
    <source>
        <dbReference type="ARBA" id="ARBA00005045"/>
    </source>
</evidence>
<dbReference type="RefSeq" id="WP_112220424.1">
    <property type="nucleotide sequence ID" value="NZ_MVJN01000010.1"/>
</dbReference>
<evidence type="ECO:0000256" key="11">
    <source>
        <dbReference type="ARBA" id="ARBA00048823"/>
    </source>
</evidence>
<feature type="binding site" evidence="12 13">
    <location>
        <position position="285"/>
    </location>
    <ligand>
        <name>L-serine</name>
        <dbReference type="ChEBI" id="CHEBI:33384"/>
    </ligand>
</feature>
<dbReference type="EC" id="6.1.1.11" evidence="12"/>
<dbReference type="GO" id="GO:0016260">
    <property type="term" value="P:selenocysteine biosynthetic process"/>
    <property type="evidence" value="ECO:0007669"/>
    <property type="project" value="UniProtKB-UniRule"/>
</dbReference>
<dbReference type="Proteomes" id="UP000249458">
    <property type="component" value="Unassembled WGS sequence"/>
</dbReference>
<evidence type="ECO:0000259" key="15">
    <source>
        <dbReference type="PROSITE" id="PS50862"/>
    </source>
</evidence>
<evidence type="ECO:0000256" key="6">
    <source>
        <dbReference type="ARBA" id="ARBA00022741"/>
    </source>
</evidence>
<evidence type="ECO:0000313" key="16">
    <source>
        <dbReference type="EMBL" id="RAP35349.1"/>
    </source>
</evidence>
<keyword evidence="4 12" id="KW-0963">Cytoplasm</keyword>
<dbReference type="InterPro" id="IPR045864">
    <property type="entry name" value="aa-tRNA-synth_II/BPL/LPL"/>
</dbReference>
<dbReference type="InterPro" id="IPR006195">
    <property type="entry name" value="aa-tRNA-synth_II"/>
</dbReference>
<dbReference type="Pfam" id="PF00587">
    <property type="entry name" value="tRNA-synt_2b"/>
    <property type="match status" value="1"/>
</dbReference>
<dbReference type="InterPro" id="IPR010978">
    <property type="entry name" value="tRNA-bd_arm"/>
</dbReference>
<dbReference type="AlphaFoldDB" id="A0A364LGM9"/>
<proteinExistence type="inferred from homology"/>
<feature type="binding site" evidence="12 14">
    <location>
        <begin position="262"/>
        <end position="264"/>
    </location>
    <ligand>
        <name>ATP</name>
        <dbReference type="ChEBI" id="CHEBI:30616"/>
    </ligand>
</feature>
<keyword evidence="9 12" id="KW-0030">Aminoacyl-tRNA synthetase</keyword>
<dbReference type="GO" id="GO:0006434">
    <property type="term" value="P:seryl-tRNA aminoacylation"/>
    <property type="evidence" value="ECO:0007669"/>
    <property type="project" value="UniProtKB-UniRule"/>
</dbReference>
<dbReference type="PROSITE" id="PS50862">
    <property type="entry name" value="AA_TRNA_LIGASE_II"/>
    <property type="match status" value="1"/>
</dbReference>
<comment type="catalytic activity">
    <reaction evidence="10 12">
        <text>tRNA(Sec) + L-serine + ATP = L-seryl-tRNA(Sec) + AMP + diphosphate + H(+)</text>
        <dbReference type="Rhea" id="RHEA:42580"/>
        <dbReference type="Rhea" id="RHEA-COMP:9742"/>
        <dbReference type="Rhea" id="RHEA-COMP:10128"/>
        <dbReference type="ChEBI" id="CHEBI:15378"/>
        <dbReference type="ChEBI" id="CHEBI:30616"/>
        <dbReference type="ChEBI" id="CHEBI:33019"/>
        <dbReference type="ChEBI" id="CHEBI:33384"/>
        <dbReference type="ChEBI" id="CHEBI:78442"/>
        <dbReference type="ChEBI" id="CHEBI:78533"/>
        <dbReference type="ChEBI" id="CHEBI:456215"/>
        <dbReference type="EC" id="6.1.1.11"/>
    </reaction>
</comment>
<protein>
    <recommendedName>
        <fullName evidence="12">Serine--tRNA ligase</fullName>
        <ecNumber evidence="12">6.1.1.11</ecNumber>
    </recommendedName>
    <alternativeName>
        <fullName evidence="12">Seryl-tRNA synthetase</fullName>
        <shortName evidence="12">SerRS</shortName>
    </alternativeName>
    <alternativeName>
        <fullName evidence="12">Seryl-tRNA(Ser/Sec) synthetase</fullName>
    </alternativeName>
</protein>
<keyword evidence="8 12" id="KW-0648">Protein biosynthesis</keyword>
<dbReference type="NCBIfam" id="TIGR00414">
    <property type="entry name" value="serS"/>
    <property type="match status" value="1"/>
</dbReference>
<keyword evidence="6 12" id="KW-0547">Nucleotide-binding</keyword>
<feature type="binding site" evidence="12">
    <location>
        <position position="385"/>
    </location>
    <ligand>
        <name>L-serine</name>
        <dbReference type="ChEBI" id="CHEBI:33384"/>
    </ligand>
</feature>
<dbReference type="EMBL" id="MVJN01000010">
    <property type="protein sequence ID" value="RAP35349.1"/>
    <property type="molecule type" value="Genomic_DNA"/>
</dbReference>
<comment type="catalytic activity">
    <reaction evidence="11 12">
        <text>tRNA(Ser) + L-serine + ATP = L-seryl-tRNA(Ser) + AMP + diphosphate + H(+)</text>
        <dbReference type="Rhea" id="RHEA:12292"/>
        <dbReference type="Rhea" id="RHEA-COMP:9669"/>
        <dbReference type="Rhea" id="RHEA-COMP:9703"/>
        <dbReference type="ChEBI" id="CHEBI:15378"/>
        <dbReference type="ChEBI" id="CHEBI:30616"/>
        <dbReference type="ChEBI" id="CHEBI:33019"/>
        <dbReference type="ChEBI" id="CHEBI:33384"/>
        <dbReference type="ChEBI" id="CHEBI:78442"/>
        <dbReference type="ChEBI" id="CHEBI:78533"/>
        <dbReference type="ChEBI" id="CHEBI:456215"/>
        <dbReference type="EC" id="6.1.1.11"/>
    </reaction>
</comment>
<dbReference type="GO" id="GO:0004828">
    <property type="term" value="F:serine-tRNA ligase activity"/>
    <property type="evidence" value="ECO:0007669"/>
    <property type="project" value="UniProtKB-UniRule"/>
</dbReference>
<dbReference type="InterPro" id="IPR015866">
    <property type="entry name" value="Ser-tRNA-synth_1_N"/>
</dbReference>
<evidence type="ECO:0000256" key="10">
    <source>
        <dbReference type="ARBA" id="ARBA00047929"/>
    </source>
</evidence>
<dbReference type="PANTHER" id="PTHR43697">
    <property type="entry name" value="SERYL-TRNA SYNTHETASE"/>
    <property type="match status" value="1"/>
</dbReference>
<dbReference type="GO" id="GO:0005524">
    <property type="term" value="F:ATP binding"/>
    <property type="evidence" value="ECO:0007669"/>
    <property type="project" value="UniProtKB-UniRule"/>
</dbReference>
<dbReference type="PRINTS" id="PR00981">
    <property type="entry name" value="TRNASYNTHSER"/>
</dbReference>
<evidence type="ECO:0000256" key="13">
    <source>
        <dbReference type="PIRSR" id="PIRSR001529-1"/>
    </source>
</evidence>
<evidence type="ECO:0000256" key="5">
    <source>
        <dbReference type="ARBA" id="ARBA00022598"/>
    </source>
</evidence>
<comment type="pathway">
    <text evidence="2 12">Aminoacyl-tRNA biosynthesis; selenocysteinyl-tRNA(Sec) biosynthesis; L-seryl-tRNA(Sec) from L-serine and tRNA(Sec): step 1/1.</text>
</comment>